<comment type="caution">
    <text evidence="2">The sequence shown here is derived from an EMBL/GenBank/DDBJ whole genome shotgun (WGS) entry which is preliminary data.</text>
</comment>
<feature type="region of interest" description="Disordered" evidence="1">
    <location>
        <begin position="634"/>
        <end position="684"/>
    </location>
</feature>
<gene>
    <name evidence="2" type="ORF">NKR23_g5040</name>
</gene>
<accession>A0AA38VUI5</accession>
<feature type="compositionally biased region" description="Gly residues" evidence="1">
    <location>
        <begin position="645"/>
        <end position="654"/>
    </location>
</feature>
<feature type="region of interest" description="Disordered" evidence="1">
    <location>
        <begin position="1"/>
        <end position="30"/>
    </location>
</feature>
<dbReference type="Gene3D" id="1.20.1280.50">
    <property type="match status" value="1"/>
</dbReference>
<dbReference type="AlphaFoldDB" id="A0AA38VUI5"/>
<evidence type="ECO:0000256" key="1">
    <source>
        <dbReference type="SAM" id="MobiDB-lite"/>
    </source>
</evidence>
<dbReference type="CDD" id="cd09917">
    <property type="entry name" value="F-box_SF"/>
    <property type="match status" value="1"/>
</dbReference>
<organism evidence="2 3">
    <name type="scientific">Pleurostoma richardsiae</name>
    <dbReference type="NCBI Taxonomy" id="41990"/>
    <lineage>
        <taxon>Eukaryota</taxon>
        <taxon>Fungi</taxon>
        <taxon>Dikarya</taxon>
        <taxon>Ascomycota</taxon>
        <taxon>Pezizomycotina</taxon>
        <taxon>Sordariomycetes</taxon>
        <taxon>Sordariomycetidae</taxon>
        <taxon>Calosphaeriales</taxon>
        <taxon>Pleurostomataceae</taxon>
        <taxon>Pleurostoma</taxon>
    </lineage>
</organism>
<dbReference type="Proteomes" id="UP001174694">
    <property type="component" value="Unassembled WGS sequence"/>
</dbReference>
<feature type="region of interest" description="Disordered" evidence="1">
    <location>
        <begin position="516"/>
        <end position="569"/>
    </location>
</feature>
<dbReference type="SUPFAM" id="SSF52047">
    <property type="entry name" value="RNI-like"/>
    <property type="match status" value="1"/>
</dbReference>
<sequence length="684" mass="73642">MKFFKRRDKRQGLSEKASGNAGPYYGGTPQIRYAGEEQDYYNGSNQASRSLLSQPSPASARLVGALPDAALERIFAFVCPHTQDETYETQEQSSIEDACMLCDLRDLAHCVQVCRKWRAAAVRVLYHSIRIDTVHYCEREGQLSEKRKRRSFFDRNGEPEDPTRARLKLLCRTLREDPSRLGPIVEYFKTPYMLRESCQADLARTIAVLPNLRYVDLPEGLFMDEPAYVTLRLEVQARCHNLRKMTYMAGSERSLASLAGGNIWRSLEVVELAGINIDPTVLLGSLCVLGNLRALKVTDSQIVTDEVIAHTNNMLPAFPALEELVLSNVPGVTARGLRAYLSRIDTQRALKVLNLKTTGVMPWSLPEVLGSAPALKHLTIQETVSASLPSAAGTVEIPPLASLSLETLHYEIQAAQSSSPFVSTITSYYNYLSGSLLSGGLPRLRAVYVRDAHFADALAGLPPPAPAFAEGGYARPASSGTLSSAGYSSTMSYNSLGPAMSPAGFLSPQNSPGFVPYHNSSLSPNPFQTPPATAQSPAQKPWAPGHQPRFSSNNPFASPADPGGAAGLPQTLEVFTKGDDELDWSFVKVEPGLPAPGRRANGARPVSSYGLDSAAASGWNAGAGARKSVFLGDGAGGFLAVPEPSGGGGGGGGARRASTGGQEEWPRPVSSGGRKKKEKFDLWR</sequence>
<dbReference type="EMBL" id="JANBVO010000013">
    <property type="protein sequence ID" value="KAJ9148428.1"/>
    <property type="molecule type" value="Genomic_DNA"/>
</dbReference>
<proteinExistence type="predicted"/>
<protein>
    <submittedName>
        <fullName evidence="2">F-box domain-containing protein</fullName>
    </submittedName>
</protein>
<reference evidence="2" key="1">
    <citation type="submission" date="2022-07" db="EMBL/GenBank/DDBJ databases">
        <title>Fungi with potential for degradation of polypropylene.</title>
        <authorList>
            <person name="Gostincar C."/>
        </authorList>
    </citation>
    <scope>NUCLEOTIDE SEQUENCE</scope>
    <source>
        <strain evidence="2">EXF-13308</strain>
    </source>
</reference>
<keyword evidence="3" id="KW-1185">Reference proteome</keyword>
<feature type="compositionally biased region" description="Polar residues" evidence="1">
    <location>
        <begin position="516"/>
        <end position="538"/>
    </location>
</feature>
<dbReference type="InterPro" id="IPR032675">
    <property type="entry name" value="LRR_dom_sf"/>
</dbReference>
<dbReference type="Gene3D" id="3.80.10.10">
    <property type="entry name" value="Ribonuclease Inhibitor"/>
    <property type="match status" value="1"/>
</dbReference>
<evidence type="ECO:0000313" key="3">
    <source>
        <dbReference type="Proteomes" id="UP001174694"/>
    </source>
</evidence>
<name>A0AA38VUI5_9PEZI</name>
<evidence type="ECO:0000313" key="2">
    <source>
        <dbReference type="EMBL" id="KAJ9148428.1"/>
    </source>
</evidence>